<evidence type="ECO:0000256" key="10">
    <source>
        <dbReference type="ARBA" id="ARBA00023180"/>
    </source>
</evidence>
<reference evidence="14" key="1">
    <citation type="journal article" date="2017" name="Front. Plant Sci.">
        <title>Climate Clever Clovers: New Paradigm to Reduce the Environmental Footprint of Ruminants by Breeding Low Methanogenic Forages Utilizing Haplotype Variation.</title>
        <authorList>
            <person name="Kaur P."/>
            <person name="Appels R."/>
            <person name="Bayer P.E."/>
            <person name="Keeble-Gagnere G."/>
            <person name="Wang J."/>
            <person name="Hirakawa H."/>
            <person name="Shirasawa K."/>
            <person name="Vercoe P."/>
            <person name="Stefanova K."/>
            <person name="Durmic Z."/>
            <person name="Nichols P."/>
            <person name="Revell C."/>
            <person name="Isobe S.N."/>
            <person name="Edwards D."/>
            <person name="Erskine W."/>
        </authorList>
    </citation>
    <scope>NUCLEOTIDE SEQUENCE [LARGE SCALE GENOMIC DNA]</scope>
    <source>
        <strain evidence="14">cv. Daliak</strain>
    </source>
</reference>
<dbReference type="InterPro" id="IPR032675">
    <property type="entry name" value="LRR_dom_sf"/>
</dbReference>
<feature type="transmembrane region" description="Helical" evidence="12">
    <location>
        <begin position="384"/>
        <end position="405"/>
    </location>
</feature>
<dbReference type="Pfam" id="PF00560">
    <property type="entry name" value="LRR_1"/>
    <property type="match status" value="5"/>
</dbReference>
<keyword evidence="6" id="KW-0732">Signal</keyword>
<dbReference type="SUPFAM" id="SSF52058">
    <property type="entry name" value="L domain-like"/>
    <property type="match status" value="1"/>
</dbReference>
<organism evidence="13 14">
    <name type="scientific">Trifolium subterraneum</name>
    <name type="common">Subterranean clover</name>
    <dbReference type="NCBI Taxonomy" id="3900"/>
    <lineage>
        <taxon>Eukaryota</taxon>
        <taxon>Viridiplantae</taxon>
        <taxon>Streptophyta</taxon>
        <taxon>Embryophyta</taxon>
        <taxon>Tracheophyta</taxon>
        <taxon>Spermatophyta</taxon>
        <taxon>Magnoliopsida</taxon>
        <taxon>eudicotyledons</taxon>
        <taxon>Gunneridae</taxon>
        <taxon>Pentapetalae</taxon>
        <taxon>rosids</taxon>
        <taxon>fabids</taxon>
        <taxon>Fabales</taxon>
        <taxon>Fabaceae</taxon>
        <taxon>Papilionoideae</taxon>
        <taxon>50 kb inversion clade</taxon>
        <taxon>NPAAA clade</taxon>
        <taxon>Hologalegina</taxon>
        <taxon>IRL clade</taxon>
        <taxon>Trifolieae</taxon>
        <taxon>Trifolium</taxon>
    </lineage>
</organism>
<dbReference type="GO" id="GO:0012505">
    <property type="term" value="C:endomembrane system"/>
    <property type="evidence" value="ECO:0007669"/>
    <property type="project" value="UniProtKB-SubCell"/>
</dbReference>
<name>A0A2Z6PPB4_TRISU</name>
<evidence type="ECO:0000256" key="9">
    <source>
        <dbReference type="ARBA" id="ARBA00023136"/>
    </source>
</evidence>
<dbReference type="Gene3D" id="3.80.10.10">
    <property type="entry name" value="Ribonuclease Inhibitor"/>
    <property type="match status" value="1"/>
</dbReference>
<proteinExistence type="inferred from homology"/>
<keyword evidence="5 12" id="KW-0812">Transmembrane</keyword>
<dbReference type="Proteomes" id="UP000242715">
    <property type="component" value="Unassembled WGS sequence"/>
</dbReference>
<dbReference type="FunFam" id="3.80.10.10:FF:000383">
    <property type="entry name" value="Leucine-rich repeat receptor protein kinase EMS1"/>
    <property type="match status" value="1"/>
</dbReference>
<evidence type="ECO:0000256" key="2">
    <source>
        <dbReference type="ARBA" id="ARBA00009592"/>
    </source>
</evidence>
<evidence type="ECO:0000313" key="13">
    <source>
        <dbReference type="EMBL" id="GAU47797.1"/>
    </source>
</evidence>
<dbReference type="OrthoDB" id="4691307at2759"/>
<dbReference type="PANTHER" id="PTHR48062">
    <property type="entry name" value="RECEPTOR-LIKE PROTEIN 14"/>
    <property type="match status" value="1"/>
</dbReference>
<evidence type="ECO:0000256" key="12">
    <source>
        <dbReference type="SAM" id="Phobius"/>
    </source>
</evidence>
<evidence type="ECO:0000256" key="4">
    <source>
        <dbReference type="ARBA" id="ARBA00022614"/>
    </source>
</evidence>
<evidence type="ECO:0000256" key="5">
    <source>
        <dbReference type="ARBA" id="ARBA00022692"/>
    </source>
</evidence>
<evidence type="ECO:0000313" key="14">
    <source>
        <dbReference type="Proteomes" id="UP000242715"/>
    </source>
</evidence>
<evidence type="ECO:0000256" key="1">
    <source>
        <dbReference type="ARBA" id="ARBA00004236"/>
    </source>
</evidence>
<sequence length="431" mass="48390">MVGSFPRWLMHNNATQYLDISNNNLSGLLPNDIGILLPGVTYLNFSLNSFEGNIPSSIGKMKKLEFLDFSDNHLSGELPKQLAIECNELQYLKLSNNFLKGNIPKFSNWMNMEVLFLNNNNFSGTLEDVLGNNTGLLMLHISNNSISGTIPSSIGMFSNMYVLLMAENLLEGQYDYYGSPIIEISMYNLLINSLAYENSLFIGSDLTLLQPLFDPLIEGLNLEVEFRTKHNDYFYKGKILEKMTGLDLSCNKLTGIIPSQIGDLQQIRALNLSHNYLSGPIPIKFSNLTQIESLDLSYNNLSGKIPSELTQLNFLSIFNVSYNNLSGLPPSTGQFGDFDEENYRGNPGLCGPLLNRKCEGVSSSPSSQSNDNGEKETKVDMTAFYWSFTASYITILLGFITVLCINAHWRMTWFNFIGKLMRTCIPNFPMR</sequence>
<keyword evidence="3" id="KW-1003">Cell membrane</keyword>
<dbReference type="EMBL" id="DF974347">
    <property type="protein sequence ID" value="GAU47797.1"/>
    <property type="molecule type" value="Genomic_DNA"/>
</dbReference>
<keyword evidence="14" id="KW-1185">Reference proteome</keyword>
<protein>
    <recommendedName>
        <fullName evidence="15">Leucine-rich repeat-containing N-terminal plant-type domain-containing protein</fullName>
    </recommendedName>
</protein>
<keyword evidence="4" id="KW-0433">Leucine-rich repeat</keyword>
<keyword evidence="7" id="KW-0677">Repeat</keyword>
<evidence type="ECO:0000256" key="7">
    <source>
        <dbReference type="ARBA" id="ARBA00022737"/>
    </source>
</evidence>
<dbReference type="PRINTS" id="PR00019">
    <property type="entry name" value="LEURICHRPT"/>
</dbReference>
<comment type="subcellular location">
    <subcellularLocation>
        <location evidence="1">Cell membrane</location>
    </subcellularLocation>
    <subcellularLocation>
        <location evidence="11">Endomembrane system</location>
        <topology evidence="11">Single-pass membrane protein</topology>
    </subcellularLocation>
</comment>
<dbReference type="PANTHER" id="PTHR48062:SF52">
    <property type="entry name" value="RECEPTOR-LIKE PROTEIN 8-RELATED"/>
    <property type="match status" value="1"/>
</dbReference>
<keyword evidence="10" id="KW-0325">Glycoprotein</keyword>
<accession>A0A2Z6PPB4</accession>
<keyword evidence="8 12" id="KW-1133">Transmembrane helix</keyword>
<dbReference type="Pfam" id="PF13855">
    <property type="entry name" value="LRR_8"/>
    <property type="match status" value="1"/>
</dbReference>
<dbReference type="AlphaFoldDB" id="A0A2Z6PPB4"/>
<dbReference type="InterPro" id="IPR001611">
    <property type="entry name" value="Leu-rich_rpt"/>
</dbReference>
<evidence type="ECO:0000256" key="8">
    <source>
        <dbReference type="ARBA" id="ARBA00022989"/>
    </source>
</evidence>
<evidence type="ECO:0000256" key="11">
    <source>
        <dbReference type="ARBA" id="ARBA00037847"/>
    </source>
</evidence>
<evidence type="ECO:0008006" key="15">
    <source>
        <dbReference type="Google" id="ProtNLM"/>
    </source>
</evidence>
<dbReference type="InterPro" id="IPR051502">
    <property type="entry name" value="RLP_Defense_Trigger"/>
</dbReference>
<gene>
    <name evidence="13" type="ORF">TSUD_263280</name>
</gene>
<keyword evidence="9 12" id="KW-0472">Membrane</keyword>
<dbReference type="FunFam" id="3.80.10.10:FF:000111">
    <property type="entry name" value="LRR receptor-like serine/threonine-protein kinase ERECTA"/>
    <property type="match status" value="1"/>
</dbReference>
<comment type="similarity">
    <text evidence="2">Belongs to the RLP family.</text>
</comment>
<dbReference type="GO" id="GO:0005886">
    <property type="term" value="C:plasma membrane"/>
    <property type="evidence" value="ECO:0007669"/>
    <property type="project" value="UniProtKB-SubCell"/>
</dbReference>
<evidence type="ECO:0000256" key="6">
    <source>
        <dbReference type="ARBA" id="ARBA00022729"/>
    </source>
</evidence>
<evidence type="ECO:0000256" key="3">
    <source>
        <dbReference type="ARBA" id="ARBA00022475"/>
    </source>
</evidence>